<dbReference type="Gene3D" id="1.10.3720.10">
    <property type="entry name" value="MetI-like"/>
    <property type="match status" value="1"/>
</dbReference>
<dbReference type="NCBIfam" id="TIGR00969">
    <property type="entry name" value="3a0106s02"/>
    <property type="match status" value="1"/>
</dbReference>
<name>A0A1L2EDR2_9CHLO</name>
<dbReference type="GO" id="GO:0031969">
    <property type="term" value="C:chloroplast membrane"/>
    <property type="evidence" value="ECO:0007669"/>
    <property type="project" value="UniProtKB-SubCell"/>
</dbReference>
<evidence type="ECO:0000256" key="5">
    <source>
        <dbReference type="ARBA" id="ARBA00023032"/>
    </source>
</evidence>
<reference evidence="9" key="1">
    <citation type="submission" date="2015-11" db="EMBL/GenBank/DDBJ databases">
        <title>Re-assessment of the Classification of Bryopsidales (Chlorophyta) Based on Chloroplast Phylogenomic Analyses.</title>
        <authorList>
            <person name="Cremen M.C.M."/>
            <person name="Leliaert F."/>
            <person name="West J."/>
            <person name="Lam D.W."/>
            <person name="Shimada S."/>
            <person name="Lopez-Bautista J.M."/>
            <person name="Verbruggen H."/>
        </authorList>
    </citation>
    <scope>NUCLEOTIDE SEQUENCE</scope>
</reference>
<keyword evidence="5 7" id="KW-0764">Sulfate transport</keyword>
<comment type="similarity">
    <text evidence="7">Belongs to the binding-protein-dependent transport system permease family. CysTW subfamily.</text>
</comment>
<dbReference type="InterPro" id="IPR005667">
    <property type="entry name" value="Sulph_transpt2"/>
</dbReference>
<feature type="transmembrane region" description="Helical" evidence="7">
    <location>
        <begin position="189"/>
        <end position="215"/>
    </location>
</feature>
<gene>
    <name evidence="9" type="primary">cysT</name>
</gene>
<dbReference type="CDD" id="cd06261">
    <property type="entry name" value="TM_PBP2"/>
    <property type="match status" value="1"/>
</dbReference>
<dbReference type="AlphaFoldDB" id="A0A1L2EDR2"/>
<evidence type="ECO:0000259" key="8">
    <source>
        <dbReference type="PROSITE" id="PS50928"/>
    </source>
</evidence>
<dbReference type="GeneID" id="30685244"/>
<dbReference type="GO" id="GO:0005886">
    <property type="term" value="C:plasma membrane"/>
    <property type="evidence" value="ECO:0007669"/>
    <property type="project" value="InterPro"/>
</dbReference>
<dbReference type="PANTHER" id="PTHR30406">
    <property type="entry name" value="SULFATE TRANSPORT SYSTEM PERMEASE PROTEIN"/>
    <property type="match status" value="1"/>
</dbReference>
<feature type="transmembrane region" description="Helical" evidence="7">
    <location>
        <begin position="7"/>
        <end position="30"/>
    </location>
</feature>
<dbReference type="InterPro" id="IPR035906">
    <property type="entry name" value="MetI-like_sf"/>
</dbReference>
<evidence type="ECO:0000256" key="7">
    <source>
        <dbReference type="RuleBase" id="RU366001"/>
    </source>
</evidence>
<dbReference type="InterPro" id="IPR011865">
    <property type="entry name" value="CysT_permease"/>
</dbReference>
<proteinExistence type="inferred from homology"/>
<feature type="transmembrane region" description="Helical" evidence="7">
    <location>
        <begin position="125"/>
        <end position="149"/>
    </location>
</feature>
<evidence type="ECO:0000256" key="3">
    <source>
        <dbReference type="ARBA" id="ARBA00022692"/>
    </source>
</evidence>
<organism evidence="9">
    <name type="scientific">Lambia antarctica</name>
    <dbReference type="NCBI Taxonomy" id="101717"/>
    <lineage>
        <taxon>Eukaryota</taxon>
        <taxon>Viridiplantae</taxon>
        <taxon>Chlorophyta</taxon>
        <taxon>core chlorophytes</taxon>
        <taxon>Ulvophyceae</taxon>
        <taxon>TCBD clade</taxon>
        <taxon>Bryopsidales</taxon>
        <taxon>Bryopsidineae</taxon>
        <taxon>Bryopsidaceae</taxon>
        <taxon>Lambia</taxon>
    </lineage>
</organism>
<feature type="transmembrane region" description="Helical" evidence="7">
    <location>
        <begin position="235"/>
        <end position="259"/>
    </location>
</feature>
<evidence type="ECO:0000256" key="6">
    <source>
        <dbReference type="ARBA" id="ARBA00023136"/>
    </source>
</evidence>
<dbReference type="Pfam" id="PF00528">
    <property type="entry name" value="BPD_transp_1"/>
    <property type="match status" value="1"/>
</dbReference>
<evidence type="ECO:0000256" key="1">
    <source>
        <dbReference type="ARBA" id="ARBA00004446"/>
    </source>
</evidence>
<evidence type="ECO:0000313" key="9">
    <source>
        <dbReference type="EMBL" id="ANN39008.1"/>
    </source>
</evidence>
<dbReference type="NCBIfam" id="TIGR02139">
    <property type="entry name" value="permease_CysT"/>
    <property type="match status" value="1"/>
</dbReference>
<evidence type="ECO:0000256" key="4">
    <source>
        <dbReference type="ARBA" id="ARBA00022989"/>
    </source>
</evidence>
<dbReference type="InterPro" id="IPR000515">
    <property type="entry name" value="MetI-like"/>
</dbReference>
<geneLocation type="chloroplast" evidence="9"/>
<comment type="function">
    <text evidence="7">Part of the ABC transporter complex (TC 3.A.1.6.1) involved in sulfate/thiosulfate import.</text>
</comment>
<keyword evidence="6 7" id="KW-0472">Membrane</keyword>
<comment type="subcellular location">
    <subcellularLocation>
        <location evidence="1">Plastid membrane</location>
        <topology evidence="1">Multi-pass membrane protein</topology>
    </subcellularLocation>
    <subcellularLocation>
        <location evidence="7">Plastid</location>
        <location evidence="7">Chloroplast membrane</location>
        <topology evidence="7">Multi-pass membrane protein</topology>
    </subcellularLocation>
</comment>
<dbReference type="SUPFAM" id="SSF161098">
    <property type="entry name" value="MetI-like"/>
    <property type="match status" value="1"/>
</dbReference>
<dbReference type="PROSITE" id="PS50928">
    <property type="entry name" value="ABC_TM1"/>
    <property type="match status" value="1"/>
</dbReference>
<dbReference type="PANTHER" id="PTHR30406:SF8">
    <property type="entry name" value="SULFATE TRANSPORT SYSTEM PERMEASE PROTEIN CYST"/>
    <property type="match status" value="1"/>
</dbReference>
<dbReference type="RefSeq" id="YP_009330313.1">
    <property type="nucleotide sequence ID" value="NC_032284.1"/>
</dbReference>
<comment type="caution">
    <text evidence="7">Lacks conserved residue(s) required for the propagation of feature annotation.</text>
</comment>
<feature type="transmembrane region" description="Helical" evidence="7">
    <location>
        <begin position="50"/>
        <end position="79"/>
    </location>
</feature>
<keyword evidence="7 9" id="KW-0934">Plastid</keyword>
<protein>
    <recommendedName>
        <fullName evidence="7">Sulfate transport system permease protein CysT</fullName>
    </recommendedName>
</protein>
<keyword evidence="4 7" id="KW-1133">Transmembrane helix</keyword>
<keyword evidence="9" id="KW-0150">Chloroplast</keyword>
<feature type="domain" description="ABC transmembrane type-1" evidence="8">
    <location>
        <begin position="53"/>
        <end position="256"/>
    </location>
</feature>
<dbReference type="EMBL" id="KU059765">
    <property type="protein sequence ID" value="ANN39008.1"/>
    <property type="molecule type" value="Genomic_DNA"/>
</dbReference>
<keyword evidence="3 7" id="KW-0812">Transmembrane</keyword>
<dbReference type="GO" id="GO:0015419">
    <property type="term" value="F:ABC-type sulfate transporter activity"/>
    <property type="evidence" value="ECO:0007669"/>
    <property type="project" value="UniProtKB-UniRule"/>
</dbReference>
<keyword evidence="2 7" id="KW-0813">Transport</keyword>
<dbReference type="FunFam" id="1.10.3720.10:FF:000004">
    <property type="entry name" value="Sulfate transport system permease protein CysT"/>
    <property type="match status" value="1"/>
</dbReference>
<feature type="transmembrane region" description="Helical" evidence="7">
    <location>
        <begin position="91"/>
        <end position="113"/>
    </location>
</feature>
<evidence type="ECO:0000256" key="2">
    <source>
        <dbReference type="ARBA" id="ARBA00022448"/>
    </source>
</evidence>
<accession>A0A1L2EDR2</accession>
<sequence>MFFFPSFLQWFFIVFYSLILLFFPIGILLQKASTHLLDDFWDRATEPVALSAYSVTLSLAFFACIINTFFGFLIAWVLVRYEFKGRKVLDSLIDLPFALPTSVAGFTLSIIYGDKGWIGSVLAKIGIQIVFTKTGILLAMIFVSFPFIVRSLQPVIITLEKELEEAAWSLGASSWLTFSKIILPNLLPALFTGITLAFSRAIGEYGSIVIISSNFAMKDLITPVLIFQCLEQYDYTGATIIGSVILLISFFLLILVNFFQSWTLSFKKLL</sequence>